<evidence type="ECO:0000256" key="2">
    <source>
        <dbReference type="SAM" id="SignalP"/>
    </source>
</evidence>
<accession>A0A6J0MAP3</accession>
<name>A0A6J0MAP3_RAPSA</name>
<dbReference type="KEGG" id="rsz:108840807"/>
<keyword evidence="2" id="KW-0732">Signal</keyword>
<keyword evidence="3" id="KW-1185">Reference proteome</keyword>
<feature type="signal peptide" evidence="2">
    <location>
        <begin position="1"/>
        <end position="22"/>
    </location>
</feature>
<gene>
    <name evidence="4" type="primary">LOC108840807</name>
</gene>
<dbReference type="PANTHER" id="PTHR37249:SF3">
    <property type="entry name" value="OS03G0206201 PROTEIN"/>
    <property type="match status" value="1"/>
</dbReference>
<reference evidence="4" key="2">
    <citation type="submission" date="2025-08" db="UniProtKB">
        <authorList>
            <consortium name="RefSeq"/>
        </authorList>
    </citation>
    <scope>IDENTIFICATION</scope>
    <source>
        <tissue evidence="4">Leaf</tissue>
    </source>
</reference>
<dbReference type="AlphaFoldDB" id="A0A6J0MAP3"/>
<evidence type="ECO:0000256" key="1">
    <source>
        <dbReference type="SAM" id="MobiDB-lite"/>
    </source>
</evidence>
<protein>
    <submittedName>
        <fullName evidence="4">Uncharacterized protein LOC108840807</fullName>
    </submittedName>
</protein>
<dbReference type="RefSeq" id="XP_018469129.1">
    <property type="nucleotide sequence ID" value="XM_018613627.2"/>
</dbReference>
<dbReference type="OrthoDB" id="1938519at2759"/>
<reference evidence="3" key="1">
    <citation type="journal article" date="2019" name="Database">
        <title>The radish genome database (RadishGD): an integrated information resource for radish genomics.</title>
        <authorList>
            <person name="Yu H.J."/>
            <person name="Baek S."/>
            <person name="Lee Y.J."/>
            <person name="Cho A."/>
            <person name="Mun J.H."/>
        </authorList>
    </citation>
    <scope>NUCLEOTIDE SEQUENCE [LARGE SCALE GENOMIC DNA]</scope>
    <source>
        <strain evidence="3">cv. WK10039</strain>
    </source>
</reference>
<evidence type="ECO:0000313" key="3">
    <source>
        <dbReference type="Proteomes" id="UP000504610"/>
    </source>
</evidence>
<proteinExistence type="predicted"/>
<dbReference type="Proteomes" id="UP000504610">
    <property type="component" value="Chromosome 2"/>
</dbReference>
<dbReference type="GeneID" id="108840807"/>
<feature type="compositionally biased region" description="Pro residues" evidence="1">
    <location>
        <begin position="58"/>
        <end position="76"/>
    </location>
</feature>
<feature type="region of interest" description="Disordered" evidence="1">
    <location>
        <begin position="33"/>
        <end position="76"/>
    </location>
</feature>
<organism evidence="3 4">
    <name type="scientific">Raphanus sativus</name>
    <name type="common">Radish</name>
    <name type="synonym">Raphanus raphanistrum var. sativus</name>
    <dbReference type="NCBI Taxonomy" id="3726"/>
    <lineage>
        <taxon>Eukaryota</taxon>
        <taxon>Viridiplantae</taxon>
        <taxon>Streptophyta</taxon>
        <taxon>Embryophyta</taxon>
        <taxon>Tracheophyta</taxon>
        <taxon>Spermatophyta</taxon>
        <taxon>Magnoliopsida</taxon>
        <taxon>eudicotyledons</taxon>
        <taxon>Gunneridae</taxon>
        <taxon>Pentapetalae</taxon>
        <taxon>rosids</taxon>
        <taxon>malvids</taxon>
        <taxon>Brassicales</taxon>
        <taxon>Brassicaceae</taxon>
        <taxon>Brassiceae</taxon>
        <taxon>Raphanus</taxon>
    </lineage>
</organism>
<sequence length="76" mass="8164">MKKPGFVFLLAVIILCVSLVSSDMKLGLEDYNYPVDPSPTAKHSIEPGPIEHGNPSNPYIPKPRPSSPPPQPQDGG</sequence>
<feature type="chain" id="PRO_5027092936" evidence="2">
    <location>
        <begin position="23"/>
        <end position="76"/>
    </location>
</feature>
<evidence type="ECO:0000313" key="4">
    <source>
        <dbReference type="RefSeq" id="XP_018469129.1"/>
    </source>
</evidence>
<dbReference type="PANTHER" id="PTHR37249">
    <property type="entry name" value="OS03G0206201 PROTEIN"/>
    <property type="match status" value="1"/>
</dbReference>